<feature type="chain" id="PRO_5003035794" evidence="2">
    <location>
        <begin position="32"/>
        <end position="499"/>
    </location>
</feature>
<dbReference type="OrthoDB" id="7197847at2"/>
<dbReference type="AlphaFoldDB" id="D2SAH4"/>
<dbReference type="PROSITE" id="PS51318">
    <property type="entry name" value="TAT"/>
    <property type="match status" value="1"/>
</dbReference>
<dbReference type="InterPro" id="IPR006311">
    <property type="entry name" value="TAT_signal"/>
</dbReference>
<reference evidence="3 4" key="1">
    <citation type="journal article" date="2010" name="Stand. Genomic Sci.">
        <title>Complete genome sequence of Geodermatophilus obscurus type strain (G-20).</title>
        <authorList>
            <person name="Ivanova N."/>
            <person name="Sikorski J."/>
            <person name="Jando M."/>
            <person name="Munk C."/>
            <person name="Lapidus A."/>
            <person name="Glavina Del Rio T."/>
            <person name="Copeland A."/>
            <person name="Tice H."/>
            <person name="Cheng J.-F."/>
            <person name="Lucas S."/>
            <person name="Chen F."/>
            <person name="Nolan M."/>
            <person name="Bruce D."/>
            <person name="Goodwin L."/>
            <person name="Pitluck S."/>
            <person name="Mavromatis K."/>
            <person name="Mikhailova N."/>
            <person name="Pati A."/>
            <person name="Chen A."/>
            <person name="Palaniappan K."/>
            <person name="Land M."/>
            <person name="Hauser L."/>
            <person name="Chang Y.-J."/>
            <person name="Jeffries C.D."/>
            <person name="Meincke L."/>
            <person name="Brettin T."/>
            <person name="Detter J.C."/>
            <person name="Detter J.C."/>
            <person name="Rohde M."/>
            <person name="Goeker M."/>
            <person name="Bristow J."/>
            <person name="Eisen J.A."/>
            <person name="Markowitz V."/>
            <person name="Hugenholtz P."/>
            <person name="Kyrpides N.C."/>
            <person name="Klenk H.-P."/>
        </authorList>
    </citation>
    <scope>NUCLEOTIDE SEQUENCE [LARGE SCALE GENOMIC DNA]</scope>
    <source>
        <strain evidence="4">ATCC 25078 / DSM 43160 / JCM 3152 / KCC A-0152 / KCTC 9177 / NBRC 13315 / NRRL B-3577 / G-20</strain>
    </source>
</reference>
<keyword evidence="2" id="KW-0732">Signal</keyword>
<reference evidence="4" key="2">
    <citation type="submission" date="2010-01" db="EMBL/GenBank/DDBJ databases">
        <title>The complete genome of Geodermatophilus obscurus DSM 43160.</title>
        <authorList>
            <consortium name="US DOE Joint Genome Institute (JGI-PGF)"/>
            <person name="Lucas S."/>
            <person name="Copeland A."/>
            <person name="Lapidus A."/>
            <person name="Glavina del Rio T."/>
            <person name="Dalin E."/>
            <person name="Tice H."/>
            <person name="Bruce D."/>
            <person name="Goodwin L."/>
            <person name="Pitluck S."/>
            <person name="Kyrpides N."/>
            <person name="Mavromatis K."/>
            <person name="Ivanova N."/>
            <person name="Munk A.C."/>
            <person name="Brettin T."/>
            <person name="Detter J.C."/>
            <person name="Han C."/>
            <person name="Larimer F."/>
            <person name="Land M."/>
            <person name="Hauser L."/>
            <person name="Markowitz V."/>
            <person name="Cheng J.-F."/>
            <person name="Hugenholtz P."/>
            <person name="Woyke T."/>
            <person name="Wu D."/>
            <person name="Jando M."/>
            <person name="Schneider S."/>
            <person name="Klenk H.-P."/>
            <person name="Eisen J.A."/>
        </authorList>
    </citation>
    <scope>NUCLEOTIDE SEQUENCE [LARGE SCALE GENOMIC DNA]</scope>
    <source>
        <strain evidence="4">ATCC 25078 / DSM 43160 / JCM 3152 / KCC A-0152 / KCTC 9177 / NBRC 13315 / NRRL B-3577 / G-20</strain>
    </source>
</reference>
<dbReference type="SUPFAM" id="SSF53474">
    <property type="entry name" value="alpha/beta-Hydrolases"/>
    <property type="match status" value="1"/>
</dbReference>
<dbReference type="HOGENOM" id="CLU_042159_0_0_11"/>
<protein>
    <submittedName>
        <fullName evidence="3">Uncharacterized protein</fullName>
    </submittedName>
</protein>
<dbReference type="Proteomes" id="UP000001382">
    <property type="component" value="Chromosome"/>
</dbReference>
<sequence length="499" mass="53982">MSLHRNRFLHLAAATCLGLGAVVATGTPALAGPPGSAQPPGGAEEHPPPGSEDWQPVQESPSEPLYDVDWAIADPRYDYDPATGRGAEFMPLTDQTGVLISRVLYGVHRGAAYRIEVPLDWNGDVVFWEHGYRGTGTTLYVSDPSYDLRRTYVENGYAWAASSYSANRYDIEAGVRSTEALAKLFDRLVGRADQRYLQGVSMGGHVIGVLLERNRGVEWDGAAPMCGVMGDVELYDFFLDYNLLAQTLAEVDAYPFPEDYLTEAVPDIKAALRTPQGTLNERGAVFRDLVTEISGGPRPGDDAAFGFWEAENFVYGVVATEPGGLDGVAPGAVWTNADTDYPDELVVAGGFVFADGESLDERVERVAPAPQARRTGPSASVPDIRASFDVPVLSVHTLGDYFVPFSMEQYYAAEAAEQGTSDLLVQRAVRAAGHCEFTPEEAEAQFLDLVQWVEEDERPAGQPVLDRDVVASPDYGCAFTTPVRTGTRVLYSTCPATGS</sequence>
<proteinExistence type="predicted"/>
<feature type="compositionally biased region" description="Low complexity" evidence="1">
    <location>
        <begin position="30"/>
        <end position="42"/>
    </location>
</feature>
<evidence type="ECO:0000256" key="1">
    <source>
        <dbReference type="SAM" id="MobiDB-lite"/>
    </source>
</evidence>
<keyword evidence="4" id="KW-1185">Reference proteome</keyword>
<feature type="signal peptide" evidence="2">
    <location>
        <begin position="1"/>
        <end position="31"/>
    </location>
</feature>
<dbReference type="STRING" id="526225.Gobs_1144"/>
<dbReference type="KEGG" id="gob:Gobs_1144"/>
<feature type="region of interest" description="Disordered" evidence="1">
    <location>
        <begin position="30"/>
        <end position="62"/>
    </location>
</feature>
<accession>D2SAH4</accession>
<evidence type="ECO:0000256" key="2">
    <source>
        <dbReference type="SAM" id="SignalP"/>
    </source>
</evidence>
<dbReference type="RefSeq" id="WP_012947344.1">
    <property type="nucleotide sequence ID" value="NC_013757.1"/>
</dbReference>
<dbReference type="EMBL" id="CP001867">
    <property type="protein sequence ID" value="ADB73903.1"/>
    <property type="molecule type" value="Genomic_DNA"/>
</dbReference>
<dbReference type="eggNOG" id="COG1073">
    <property type="taxonomic scope" value="Bacteria"/>
</dbReference>
<evidence type="ECO:0000313" key="3">
    <source>
        <dbReference type="EMBL" id="ADB73903.1"/>
    </source>
</evidence>
<organism evidence="3 4">
    <name type="scientific">Geodermatophilus obscurus (strain ATCC 25078 / DSM 43160 / JCM 3152 / CCUG 61914 / KCC A-0152 / KCTC 9177 / NBRC 13315 / NRRL B-3577 / G-20)</name>
    <dbReference type="NCBI Taxonomy" id="526225"/>
    <lineage>
        <taxon>Bacteria</taxon>
        <taxon>Bacillati</taxon>
        <taxon>Actinomycetota</taxon>
        <taxon>Actinomycetes</taxon>
        <taxon>Geodermatophilales</taxon>
        <taxon>Geodermatophilaceae</taxon>
        <taxon>Geodermatophilus</taxon>
    </lineage>
</organism>
<dbReference type="Gene3D" id="3.40.50.1820">
    <property type="entry name" value="alpha/beta hydrolase"/>
    <property type="match status" value="1"/>
</dbReference>
<evidence type="ECO:0000313" key="4">
    <source>
        <dbReference type="Proteomes" id="UP000001382"/>
    </source>
</evidence>
<gene>
    <name evidence="3" type="ordered locus">Gobs_1144</name>
</gene>
<dbReference type="InterPro" id="IPR029058">
    <property type="entry name" value="AB_hydrolase_fold"/>
</dbReference>
<name>D2SAH4_GEOOG</name>